<accession>A0A4D6MHT6</accession>
<dbReference type="EMBL" id="CP039351">
    <property type="protein sequence ID" value="QCE01070.1"/>
    <property type="molecule type" value="Genomic_DNA"/>
</dbReference>
<evidence type="ECO:0000313" key="1">
    <source>
        <dbReference type="EMBL" id="QCE01070.1"/>
    </source>
</evidence>
<dbReference type="AlphaFoldDB" id="A0A4D6MHT6"/>
<gene>
    <name evidence="1" type="ORF">DEO72_LG7g2362</name>
</gene>
<reference evidence="1 2" key="1">
    <citation type="submission" date="2019-04" db="EMBL/GenBank/DDBJ databases">
        <title>An improved genome assembly and genetic linkage map for asparagus bean, Vigna unguiculata ssp. sesquipedialis.</title>
        <authorList>
            <person name="Xia Q."/>
            <person name="Zhang R."/>
            <person name="Dong Y."/>
        </authorList>
    </citation>
    <scope>NUCLEOTIDE SEQUENCE [LARGE SCALE GENOMIC DNA]</scope>
    <source>
        <tissue evidence="1">Leaf</tissue>
    </source>
</reference>
<organism evidence="1 2">
    <name type="scientific">Vigna unguiculata</name>
    <name type="common">Cowpea</name>
    <dbReference type="NCBI Taxonomy" id="3917"/>
    <lineage>
        <taxon>Eukaryota</taxon>
        <taxon>Viridiplantae</taxon>
        <taxon>Streptophyta</taxon>
        <taxon>Embryophyta</taxon>
        <taxon>Tracheophyta</taxon>
        <taxon>Spermatophyta</taxon>
        <taxon>Magnoliopsida</taxon>
        <taxon>eudicotyledons</taxon>
        <taxon>Gunneridae</taxon>
        <taxon>Pentapetalae</taxon>
        <taxon>rosids</taxon>
        <taxon>fabids</taxon>
        <taxon>Fabales</taxon>
        <taxon>Fabaceae</taxon>
        <taxon>Papilionoideae</taxon>
        <taxon>50 kb inversion clade</taxon>
        <taxon>NPAAA clade</taxon>
        <taxon>indigoferoid/millettioid clade</taxon>
        <taxon>Phaseoleae</taxon>
        <taxon>Vigna</taxon>
    </lineage>
</organism>
<name>A0A4D6MHT6_VIGUN</name>
<protein>
    <submittedName>
        <fullName evidence="1">Uncharacterized protein</fullName>
    </submittedName>
</protein>
<keyword evidence="2" id="KW-1185">Reference proteome</keyword>
<proteinExistence type="predicted"/>
<evidence type="ECO:0000313" key="2">
    <source>
        <dbReference type="Proteomes" id="UP000501690"/>
    </source>
</evidence>
<sequence>MVKQEQATIIELTTTGGVVPQSLPISCSSSPVSMWRNQGIAGTDDTVLYLLHASKSSWNHRNYDLPSYLRVVKPERGNLASSFASESNVTVNITTNFRSLLLFNSILIPLY</sequence>
<dbReference type="Proteomes" id="UP000501690">
    <property type="component" value="Linkage Group LG7"/>
</dbReference>